<proteinExistence type="predicted"/>
<evidence type="ECO:0000313" key="2">
    <source>
        <dbReference type="Proteomes" id="UP000451233"/>
    </source>
</evidence>
<protein>
    <submittedName>
        <fullName evidence="1">Uncharacterized protein</fullName>
    </submittedName>
</protein>
<sequence>MISPEKIRQVADALLPGFIPKDDRMTTLSFHFTLVPKDTFKVTYEKDIAGKQPGWTFLTYEKIDII</sequence>
<comment type="caution">
    <text evidence="1">The sequence shown here is derived from an EMBL/GenBank/DDBJ whole genome shotgun (WGS) entry which is preliminary data.</text>
</comment>
<dbReference type="RefSeq" id="WP_160906251.1">
    <property type="nucleotide sequence ID" value="NZ_WVHS01000002.1"/>
</dbReference>
<accession>A0A7K1XXJ7</accession>
<evidence type="ECO:0000313" key="1">
    <source>
        <dbReference type="EMBL" id="MXV15246.1"/>
    </source>
</evidence>
<keyword evidence="2" id="KW-1185">Reference proteome</keyword>
<dbReference type="AlphaFoldDB" id="A0A7K1XXJ7"/>
<gene>
    <name evidence="1" type="ORF">GS398_08030</name>
</gene>
<dbReference type="Proteomes" id="UP000451233">
    <property type="component" value="Unassembled WGS sequence"/>
</dbReference>
<organism evidence="1 2">
    <name type="scientific">Hufsiella ginkgonis</name>
    <dbReference type="NCBI Taxonomy" id="2695274"/>
    <lineage>
        <taxon>Bacteria</taxon>
        <taxon>Pseudomonadati</taxon>
        <taxon>Bacteroidota</taxon>
        <taxon>Sphingobacteriia</taxon>
        <taxon>Sphingobacteriales</taxon>
        <taxon>Sphingobacteriaceae</taxon>
        <taxon>Hufsiella</taxon>
    </lineage>
</organism>
<reference evidence="1 2" key="1">
    <citation type="submission" date="2019-11" db="EMBL/GenBank/DDBJ databases">
        <title>Pedobacter sp. HMF7056 Genome sequencing and assembly.</title>
        <authorList>
            <person name="Kang H."/>
            <person name="Kim H."/>
            <person name="Joh K."/>
        </authorList>
    </citation>
    <scope>NUCLEOTIDE SEQUENCE [LARGE SCALE GENOMIC DNA]</scope>
    <source>
        <strain evidence="1 2">HMF7056</strain>
    </source>
</reference>
<name>A0A7K1XXJ7_9SPHI</name>
<dbReference type="EMBL" id="WVHS01000002">
    <property type="protein sequence ID" value="MXV15246.1"/>
    <property type="molecule type" value="Genomic_DNA"/>
</dbReference>